<dbReference type="InterPro" id="IPR000792">
    <property type="entry name" value="Tscrpt_reg_LuxR_C"/>
</dbReference>
<evidence type="ECO:0000256" key="1">
    <source>
        <dbReference type="ARBA" id="ARBA00023015"/>
    </source>
</evidence>
<evidence type="ECO:0000313" key="6">
    <source>
        <dbReference type="Proteomes" id="UP000641386"/>
    </source>
</evidence>
<gene>
    <name evidence="5" type="ORF">GCM10014715_33300</name>
</gene>
<dbReference type="EMBL" id="BNBC01000014">
    <property type="protein sequence ID" value="GHE75833.1"/>
    <property type="molecule type" value="Genomic_DNA"/>
</dbReference>
<dbReference type="GO" id="GO:0003677">
    <property type="term" value="F:DNA binding"/>
    <property type="evidence" value="ECO:0007669"/>
    <property type="project" value="UniProtKB-KW"/>
</dbReference>
<dbReference type="SUPFAM" id="SSF55781">
    <property type="entry name" value="GAF domain-like"/>
    <property type="match status" value="1"/>
</dbReference>
<keyword evidence="2" id="KW-0238">DNA-binding</keyword>
<feature type="domain" description="HTH luxR-type" evidence="4">
    <location>
        <begin position="275"/>
        <end position="344"/>
    </location>
</feature>
<dbReference type="AlphaFoldDB" id="A0A918ZXS7"/>
<dbReference type="Gene3D" id="1.10.10.10">
    <property type="entry name" value="Winged helix-like DNA-binding domain superfamily/Winged helix DNA-binding domain"/>
    <property type="match status" value="1"/>
</dbReference>
<dbReference type="Proteomes" id="UP000641386">
    <property type="component" value="Unassembled WGS sequence"/>
</dbReference>
<evidence type="ECO:0000256" key="2">
    <source>
        <dbReference type="ARBA" id="ARBA00023125"/>
    </source>
</evidence>
<reference evidence="5" key="1">
    <citation type="journal article" date="2014" name="Int. J. Syst. Evol. Microbiol.">
        <title>Complete genome sequence of Corynebacterium casei LMG S-19264T (=DSM 44701T), isolated from a smear-ripened cheese.</title>
        <authorList>
            <consortium name="US DOE Joint Genome Institute (JGI-PGF)"/>
            <person name="Walter F."/>
            <person name="Albersmeier A."/>
            <person name="Kalinowski J."/>
            <person name="Ruckert C."/>
        </authorList>
    </citation>
    <scope>NUCLEOTIDE SEQUENCE</scope>
    <source>
        <strain evidence="5">JCM 3302</strain>
    </source>
</reference>
<dbReference type="InterPro" id="IPR016032">
    <property type="entry name" value="Sig_transdc_resp-reg_C-effctor"/>
</dbReference>
<dbReference type="PROSITE" id="PS50043">
    <property type="entry name" value="HTH_LUXR_2"/>
    <property type="match status" value="1"/>
</dbReference>
<evidence type="ECO:0000313" key="5">
    <source>
        <dbReference type="EMBL" id="GHE75833.1"/>
    </source>
</evidence>
<keyword evidence="6" id="KW-1185">Reference proteome</keyword>
<sequence length="367" mass="39853">MPTDEHVPAAAAEAEPLDVLNTAAHSLLRQVPADVWCAVMLDPATLLDTGGLHEHGFPAEVMPRLFEIEHGEQIGVDNIRVLARRPTSSSLLSASTRGDLAQSVYFQDVLSPAGLADELRVALKADGHTWGLLVLCRAKRSTPFTAKDVERAQAISSPVATDLRRALLLKGIDDTEVPDAPGLVIASPEGRITYVSRIADYWLSQISERHRVPGASTNHTLTAVLSRARHSLSGQPVSARVHLSTGRWLTISAWPDAPAGEEAIIASLTPSRPASLTALVLNGYGLTPRERQIAQLVVLGRTYAEIANSLHIREQTVNDHMRKVFAKTGVGNRVELCTELFTRHHLPVITNPPLSTDGRLMTTRARR</sequence>
<dbReference type="Pfam" id="PF00196">
    <property type="entry name" value="GerE"/>
    <property type="match status" value="1"/>
</dbReference>
<protein>
    <recommendedName>
        <fullName evidence="4">HTH luxR-type domain-containing protein</fullName>
    </recommendedName>
</protein>
<dbReference type="PANTHER" id="PTHR44688:SF16">
    <property type="entry name" value="DNA-BINDING TRANSCRIPTIONAL ACTIVATOR DEVR_DOSR"/>
    <property type="match status" value="1"/>
</dbReference>
<evidence type="ECO:0000259" key="4">
    <source>
        <dbReference type="PROSITE" id="PS50043"/>
    </source>
</evidence>
<dbReference type="PANTHER" id="PTHR44688">
    <property type="entry name" value="DNA-BINDING TRANSCRIPTIONAL ACTIVATOR DEVR_DOSR"/>
    <property type="match status" value="1"/>
</dbReference>
<dbReference type="RefSeq" id="WP_189900988.1">
    <property type="nucleotide sequence ID" value="NZ_BNBC01000014.1"/>
</dbReference>
<name>A0A918ZXS7_9ACTN</name>
<dbReference type="SUPFAM" id="SSF46894">
    <property type="entry name" value="C-terminal effector domain of the bipartite response regulators"/>
    <property type="match status" value="1"/>
</dbReference>
<evidence type="ECO:0000256" key="3">
    <source>
        <dbReference type="ARBA" id="ARBA00023163"/>
    </source>
</evidence>
<dbReference type="Gene3D" id="3.30.450.40">
    <property type="match status" value="1"/>
</dbReference>
<dbReference type="InterPro" id="IPR036388">
    <property type="entry name" value="WH-like_DNA-bd_sf"/>
</dbReference>
<dbReference type="InterPro" id="IPR029016">
    <property type="entry name" value="GAF-like_dom_sf"/>
</dbReference>
<keyword evidence="1" id="KW-0805">Transcription regulation</keyword>
<dbReference type="PRINTS" id="PR00038">
    <property type="entry name" value="HTHLUXR"/>
</dbReference>
<comment type="caution">
    <text evidence="5">The sequence shown here is derived from an EMBL/GenBank/DDBJ whole genome shotgun (WGS) entry which is preliminary data.</text>
</comment>
<dbReference type="CDD" id="cd06170">
    <property type="entry name" value="LuxR_C_like"/>
    <property type="match status" value="1"/>
</dbReference>
<organism evidence="5 6">
    <name type="scientific">Streptomyces spiralis</name>
    <dbReference type="NCBI Taxonomy" id="66376"/>
    <lineage>
        <taxon>Bacteria</taxon>
        <taxon>Bacillati</taxon>
        <taxon>Actinomycetota</taxon>
        <taxon>Actinomycetes</taxon>
        <taxon>Kitasatosporales</taxon>
        <taxon>Streptomycetaceae</taxon>
        <taxon>Streptomyces</taxon>
    </lineage>
</organism>
<dbReference type="GO" id="GO:0006355">
    <property type="term" value="P:regulation of DNA-templated transcription"/>
    <property type="evidence" value="ECO:0007669"/>
    <property type="project" value="InterPro"/>
</dbReference>
<dbReference type="SMART" id="SM00421">
    <property type="entry name" value="HTH_LUXR"/>
    <property type="match status" value="1"/>
</dbReference>
<accession>A0A918ZXS7</accession>
<proteinExistence type="predicted"/>
<dbReference type="Pfam" id="PF01590">
    <property type="entry name" value="GAF"/>
    <property type="match status" value="1"/>
</dbReference>
<dbReference type="InterPro" id="IPR003018">
    <property type="entry name" value="GAF"/>
</dbReference>
<reference evidence="5" key="2">
    <citation type="submission" date="2020-09" db="EMBL/GenBank/DDBJ databases">
        <authorList>
            <person name="Sun Q."/>
            <person name="Ohkuma M."/>
        </authorList>
    </citation>
    <scope>NUCLEOTIDE SEQUENCE</scope>
    <source>
        <strain evidence="5">JCM 3302</strain>
    </source>
</reference>
<keyword evidence="3" id="KW-0804">Transcription</keyword>